<dbReference type="GO" id="GO:0005524">
    <property type="term" value="F:ATP binding"/>
    <property type="evidence" value="ECO:0007669"/>
    <property type="project" value="UniProtKB-KW"/>
</dbReference>
<protein>
    <recommendedName>
        <fullName evidence="3">Clp ATPase C-terminal domain-containing protein</fullName>
    </recommendedName>
</protein>
<proteinExistence type="predicted"/>
<evidence type="ECO:0000259" key="3">
    <source>
        <dbReference type="SMART" id="SM01086"/>
    </source>
</evidence>
<keyword evidence="5" id="KW-1185">Reference proteome</keyword>
<keyword evidence="2" id="KW-0067">ATP-binding</keyword>
<dbReference type="SUPFAM" id="SSF52540">
    <property type="entry name" value="P-loop containing nucleoside triphosphate hydrolases"/>
    <property type="match status" value="1"/>
</dbReference>
<evidence type="ECO:0000256" key="1">
    <source>
        <dbReference type="ARBA" id="ARBA00022741"/>
    </source>
</evidence>
<gene>
    <name evidence="4" type="ORF">CISIN_1g0057622mg</name>
</gene>
<organism evidence="4 5">
    <name type="scientific">Citrus sinensis</name>
    <name type="common">Sweet orange</name>
    <name type="synonym">Citrus aurantium var. sinensis</name>
    <dbReference type="NCBI Taxonomy" id="2711"/>
    <lineage>
        <taxon>Eukaryota</taxon>
        <taxon>Viridiplantae</taxon>
        <taxon>Streptophyta</taxon>
        <taxon>Embryophyta</taxon>
        <taxon>Tracheophyta</taxon>
        <taxon>Spermatophyta</taxon>
        <taxon>Magnoliopsida</taxon>
        <taxon>eudicotyledons</taxon>
        <taxon>Gunneridae</taxon>
        <taxon>Pentapetalae</taxon>
        <taxon>rosids</taxon>
        <taxon>malvids</taxon>
        <taxon>Sapindales</taxon>
        <taxon>Rutaceae</taxon>
        <taxon>Aurantioideae</taxon>
        <taxon>Citrus</taxon>
    </lineage>
</organism>
<reference evidence="4 5" key="1">
    <citation type="submission" date="2014-04" db="EMBL/GenBank/DDBJ databases">
        <authorList>
            <consortium name="International Citrus Genome Consortium"/>
            <person name="Gmitter F."/>
            <person name="Chen C."/>
            <person name="Farmerie W."/>
            <person name="Harkins T."/>
            <person name="Desany B."/>
            <person name="Mohiuddin M."/>
            <person name="Kodira C."/>
            <person name="Borodovsky M."/>
            <person name="Lomsadze A."/>
            <person name="Burns P."/>
            <person name="Jenkins J."/>
            <person name="Prochnik S."/>
            <person name="Shu S."/>
            <person name="Chapman J."/>
            <person name="Pitluck S."/>
            <person name="Schmutz J."/>
            <person name="Rokhsar D."/>
        </authorList>
    </citation>
    <scope>NUCLEOTIDE SEQUENCE</scope>
</reference>
<feature type="domain" description="Clp ATPase C-terminal" evidence="3">
    <location>
        <begin position="1"/>
        <end position="64"/>
    </location>
</feature>
<evidence type="ECO:0000313" key="5">
    <source>
        <dbReference type="Proteomes" id="UP000027120"/>
    </source>
</evidence>
<dbReference type="Gene3D" id="1.10.8.60">
    <property type="match status" value="1"/>
</dbReference>
<accession>A0A067DMX4</accession>
<dbReference type="FunFam" id="1.10.8.60:FF:000002">
    <property type="entry name" value="ATP-dependent Clp protease ATP-binding subunit ClpX"/>
    <property type="match status" value="1"/>
</dbReference>
<name>A0A067DMX4_CITSI</name>
<dbReference type="Pfam" id="PF10431">
    <property type="entry name" value="ClpB_D2-small"/>
    <property type="match status" value="1"/>
</dbReference>
<dbReference type="Proteomes" id="UP000027120">
    <property type="component" value="Unassembled WGS sequence"/>
</dbReference>
<feature type="non-terminal residue" evidence="4">
    <location>
        <position position="1"/>
    </location>
</feature>
<evidence type="ECO:0000313" key="4">
    <source>
        <dbReference type="EMBL" id="KDO42935.1"/>
    </source>
</evidence>
<dbReference type="EMBL" id="KK785421">
    <property type="protein sequence ID" value="KDO42935.1"/>
    <property type="molecule type" value="Genomic_DNA"/>
</dbReference>
<dbReference type="PANTHER" id="PTHR48102:SF7">
    <property type="entry name" value="ATP-DEPENDENT CLP PROTEASE ATP-BINDING SUBUNIT CLPX-LIKE, MITOCHONDRIAL"/>
    <property type="match status" value="1"/>
</dbReference>
<dbReference type="SMART" id="SM01086">
    <property type="entry name" value="ClpB_D2-small"/>
    <property type="match status" value="1"/>
</dbReference>
<keyword evidence="1" id="KW-0547">Nucleotide-binding</keyword>
<dbReference type="InterPro" id="IPR027417">
    <property type="entry name" value="P-loop_NTPase"/>
</dbReference>
<sequence length="65" mass="7334">VLTEPKNALGKQYKRLFSMNNVKLHFTEKALRVIAKKATAKNTGARGLRAILESILTEAMYEVRT</sequence>
<dbReference type="InterPro" id="IPR050052">
    <property type="entry name" value="ATP-dep_Clp_protease_ClpX"/>
</dbReference>
<dbReference type="InterPro" id="IPR019489">
    <property type="entry name" value="Clp_ATPase_C"/>
</dbReference>
<dbReference type="PANTHER" id="PTHR48102">
    <property type="entry name" value="ATP-DEPENDENT CLP PROTEASE ATP-BINDING SUBUNIT CLPX-LIKE, MITOCHONDRIAL-RELATED"/>
    <property type="match status" value="1"/>
</dbReference>
<evidence type="ECO:0000256" key="2">
    <source>
        <dbReference type="ARBA" id="ARBA00022840"/>
    </source>
</evidence>
<dbReference type="AlphaFoldDB" id="A0A067DMX4"/>